<protein>
    <submittedName>
        <fullName evidence="6">S-adenosyl-L-methionine-dependent methyltransferase</fullName>
    </submittedName>
</protein>
<dbReference type="OrthoDB" id="10027013at2759"/>
<dbReference type="CDD" id="cd02440">
    <property type="entry name" value="AdoMet_MTases"/>
    <property type="match status" value="1"/>
</dbReference>
<gene>
    <name evidence="6" type="ORF">METBISCDRAFT_24015</name>
</gene>
<keyword evidence="7" id="KW-1185">Reference proteome</keyword>
<accession>A0A4P9ZA70</accession>
<evidence type="ECO:0000256" key="2">
    <source>
        <dbReference type="ARBA" id="ARBA00022603"/>
    </source>
</evidence>
<evidence type="ECO:0000313" key="7">
    <source>
        <dbReference type="Proteomes" id="UP000268321"/>
    </source>
</evidence>
<evidence type="ECO:0000256" key="1">
    <source>
        <dbReference type="ARBA" id="ARBA00008361"/>
    </source>
</evidence>
<feature type="compositionally biased region" description="Polar residues" evidence="4">
    <location>
        <begin position="11"/>
        <end position="20"/>
    </location>
</feature>
<organism evidence="6 7">
    <name type="scientific">Metschnikowia bicuspidata</name>
    <dbReference type="NCBI Taxonomy" id="27322"/>
    <lineage>
        <taxon>Eukaryota</taxon>
        <taxon>Fungi</taxon>
        <taxon>Dikarya</taxon>
        <taxon>Ascomycota</taxon>
        <taxon>Saccharomycotina</taxon>
        <taxon>Pichiomycetes</taxon>
        <taxon>Metschnikowiaceae</taxon>
        <taxon>Metschnikowia</taxon>
    </lineage>
</organism>
<dbReference type="SUPFAM" id="SSF53335">
    <property type="entry name" value="S-adenosyl-L-methionine-dependent methyltransferases"/>
    <property type="match status" value="1"/>
</dbReference>
<dbReference type="InterPro" id="IPR051052">
    <property type="entry name" value="Diverse_substrate_MTase"/>
</dbReference>
<evidence type="ECO:0000313" key="6">
    <source>
        <dbReference type="EMBL" id="RKP29675.1"/>
    </source>
</evidence>
<sequence length="325" mass="37581">MLGSGRYRPNSGVTISQQRNNKSMKIPQSPLLLPQNRILIYSEKDFDFKHYNDARPLYPDSSYNTFLNYHRHIEVNVIKFAMNVGCGSGFVGLKLTEYFTRVLGTDLSETIILNNRINTISAAKSNIDFVAAPAKKSPESVQPHSVDMVTAAEAYHWMDMDKFFQETARILKPHGTLSKLNLEFSYDSSQKNHGESYERFLGPYFENPGHNRYRSEFEGVNQPADLFFDVICHYYHPEQHERLHTTLLIEKTITLRFYKGCAISWSGYHNWKRTHLDKPDTVDWFIDKLQILGIDLDTPINIVFPTVYTLARRKALKTKCNLTVL</sequence>
<dbReference type="AlphaFoldDB" id="A0A4P9ZA70"/>
<evidence type="ECO:0000256" key="3">
    <source>
        <dbReference type="ARBA" id="ARBA00022679"/>
    </source>
</evidence>
<proteinExistence type="inferred from homology"/>
<keyword evidence="3 6" id="KW-0808">Transferase</keyword>
<dbReference type="InterPro" id="IPR029063">
    <property type="entry name" value="SAM-dependent_MTases_sf"/>
</dbReference>
<feature type="region of interest" description="Disordered" evidence="4">
    <location>
        <begin position="1"/>
        <end position="20"/>
    </location>
</feature>
<dbReference type="Proteomes" id="UP000268321">
    <property type="component" value="Unassembled WGS sequence"/>
</dbReference>
<reference evidence="7" key="1">
    <citation type="journal article" date="2018" name="Nat. Microbiol.">
        <title>Leveraging single-cell genomics to expand the fungal tree of life.</title>
        <authorList>
            <person name="Ahrendt S.R."/>
            <person name="Quandt C.A."/>
            <person name="Ciobanu D."/>
            <person name="Clum A."/>
            <person name="Salamov A."/>
            <person name="Andreopoulos B."/>
            <person name="Cheng J.F."/>
            <person name="Woyke T."/>
            <person name="Pelin A."/>
            <person name="Henrissat B."/>
            <person name="Reynolds N.K."/>
            <person name="Benny G.L."/>
            <person name="Smith M.E."/>
            <person name="James T.Y."/>
            <person name="Grigoriev I.V."/>
        </authorList>
    </citation>
    <scope>NUCLEOTIDE SEQUENCE [LARGE SCALE GENOMIC DNA]</scope>
    <source>
        <strain evidence="7">Baker2002</strain>
    </source>
</reference>
<keyword evidence="2 6" id="KW-0489">Methyltransferase</keyword>
<evidence type="ECO:0000256" key="4">
    <source>
        <dbReference type="SAM" id="MobiDB-lite"/>
    </source>
</evidence>
<comment type="similarity">
    <text evidence="1">Belongs to the methyltransferase superfamily.</text>
</comment>
<feature type="domain" description="Methyltransferase type 11" evidence="5">
    <location>
        <begin position="83"/>
        <end position="177"/>
    </location>
</feature>
<evidence type="ECO:0000259" key="5">
    <source>
        <dbReference type="Pfam" id="PF08241"/>
    </source>
</evidence>
<dbReference type="InterPro" id="IPR013216">
    <property type="entry name" value="Methyltransf_11"/>
</dbReference>
<name>A0A4P9ZA70_9ASCO</name>
<dbReference type="Pfam" id="PF08241">
    <property type="entry name" value="Methyltransf_11"/>
    <property type="match status" value="1"/>
</dbReference>
<dbReference type="GO" id="GO:0032259">
    <property type="term" value="P:methylation"/>
    <property type="evidence" value="ECO:0007669"/>
    <property type="project" value="UniProtKB-KW"/>
</dbReference>
<dbReference type="Gene3D" id="3.40.50.150">
    <property type="entry name" value="Vaccinia Virus protein VP39"/>
    <property type="match status" value="1"/>
</dbReference>
<dbReference type="GO" id="GO:0008757">
    <property type="term" value="F:S-adenosylmethionine-dependent methyltransferase activity"/>
    <property type="evidence" value="ECO:0007669"/>
    <property type="project" value="InterPro"/>
</dbReference>
<dbReference type="PANTHER" id="PTHR44942:SF4">
    <property type="entry name" value="METHYLTRANSFERASE TYPE 11 DOMAIN-CONTAINING PROTEIN"/>
    <property type="match status" value="1"/>
</dbReference>
<dbReference type="PANTHER" id="PTHR44942">
    <property type="entry name" value="METHYLTRANSF_11 DOMAIN-CONTAINING PROTEIN"/>
    <property type="match status" value="1"/>
</dbReference>
<dbReference type="EMBL" id="ML004478">
    <property type="protein sequence ID" value="RKP29675.1"/>
    <property type="molecule type" value="Genomic_DNA"/>
</dbReference>